<evidence type="ECO:0000313" key="2">
    <source>
        <dbReference type="EMBL" id="UZP73672.1"/>
    </source>
</evidence>
<protein>
    <recommendedName>
        <fullName evidence="4">DUF4124 domain-containing protein</fullName>
    </recommendedName>
</protein>
<dbReference type="EMBL" id="CP036501">
    <property type="protein sequence ID" value="UZP73672.1"/>
    <property type="molecule type" value="Genomic_DNA"/>
</dbReference>
<accession>A0ABY6Q4T6</accession>
<gene>
    <name evidence="2" type="ORF">E0F26_02495</name>
</gene>
<dbReference type="Proteomes" id="UP001317963">
    <property type="component" value="Chromosome"/>
</dbReference>
<name>A0ABY6Q4T6_9GAMM</name>
<feature type="chain" id="PRO_5045111199" description="DUF4124 domain-containing protein" evidence="1">
    <location>
        <begin position="21"/>
        <end position="218"/>
    </location>
</feature>
<proteinExistence type="predicted"/>
<organism evidence="2 3">
    <name type="scientific">Candidatus Paraluminiphilus aquimaris</name>
    <dbReference type="NCBI Taxonomy" id="2518994"/>
    <lineage>
        <taxon>Bacteria</taxon>
        <taxon>Pseudomonadati</taxon>
        <taxon>Pseudomonadota</taxon>
        <taxon>Gammaproteobacteria</taxon>
        <taxon>Cellvibrionales</taxon>
        <taxon>Halieaceae</taxon>
        <taxon>Candidatus Paraluminiphilus</taxon>
    </lineage>
</organism>
<evidence type="ECO:0008006" key="4">
    <source>
        <dbReference type="Google" id="ProtNLM"/>
    </source>
</evidence>
<sequence length="218" mass="24721">MVSKRLAVLLAIISCSTAFADNLYRYKNNEGGTVVDWHVPAKFAGRGYEVLSPLGEVIKVVPRQLSDSELNDKDLVERLKRGAEAERARLAEWDRFLLLRYSTVEDIDAARDRALRELKIRLSILASNQRVARGRLETALSRLADFERRGEDALPQDLEAVEILRSEIAAAGRSIEEREGQVAAVTEDYARDRNRFAQLQDVVLLRRSLSRDRASRDN</sequence>
<dbReference type="RefSeq" id="WP_279242467.1">
    <property type="nucleotide sequence ID" value="NZ_CP036501.1"/>
</dbReference>
<feature type="signal peptide" evidence="1">
    <location>
        <begin position="1"/>
        <end position="20"/>
    </location>
</feature>
<keyword evidence="1" id="KW-0732">Signal</keyword>
<evidence type="ECO:0000256" key="1">
    <source>
        <dbReference type="SAM" id="SignalP"/>
    </source>
</evidence>
<keyword evidence="3" id="KW-1185">Reference proteome</keyword>
<evidence type="ECO:0000313" key="3">
    <source>
        <dbReference type="Proteomes" id="UP001317963"/>
    </source>
</evidence>
<reference evidence="2 3" key="1">
    <citation type="submission" date="2019-02" db="EMBL/GenBank/DDBJ databases">
        <title>Halieaceae_genomes.</title>
        <authorList>
            <person name="Li S.-H."/>
        </authorList>
    </citation>
    <scope>NUCLEOTIDE SEQUENCE [LARGE SCALE GENOMIC DNA]</scope>
    <source>
        <strain evidence="2 3">JH123</strain>
    </source>
</reference>